<proteinExistence type="predicted"/>
<accession>A0A918KA01</accession>
<name>A0A918KA01_9PROT</name>
<comment type="caution">
    <text evidence="1">The sequence shown here is derived from an EMBL/GenBank/DDBJ whole genome shotgun (WGS) entry which is preliminary data.</text>
</comment>
<dbReference type="EMBL" id="BMYV01000001">
    <property type="protein sequence ID" value="GGX56476.1"/>
    <property type="molecule type" value="Genomic_DNA"/>
</dbReference>
<dbReference type="Proteomes" id="UP000600865">
    <property type="component" value="Unassembled WGS sequence"/>
</dbReference>
<protein>
    <submittedName>
        <fullName evidence="1">Uncharacterized protein</fullName>
    </submittedName>
</protein>
<evidence type="ECO:0000313" key="2">
    <source>
        <dbReference type="Proteomes" id="UP000600865"/>
    </source>
</evidence>
<keyword evidence="2" id="KW-1185">Reference proteome</keyword>
<gene>
    <name evidence="1" type="ORF">GCM10011309_01570</name>
</gene>
<reference evidence="1 2" key="1">
    <citation type="journal article" date="2014" name="Int. J. Syst. Evol. Microbiol.">
        <title>Complete genome sequence of Corynebacterium casei LMG S-19264T (=DSM 44701T), isolated from a smear-ripened cheese.</title>
        <authorList>
            <consortium name="US DOE Joint Genome Institute (JGI-PGF)"/>
            <person name="Walter F."/>
            <person name="Albersmeier A."/>
            <person name="Kalinowski J."/>
            <person name="Ruckert C."/>
        </authorList>
    </citation>
    <scope>NUCLEOTIDE SEQUENCE [LARGE SCALE GENOMIC DNA]</scope>
    <source>
        <strain evidence="1 2">KCTC 23968</strain>
    </source>
</reference>
<evidence type="ECO:0000313" key="1">
    <source>
        <dbReference type="EMBL" id="GGX56476.1"/>
    </source>
</evidence>
<dbReference type="AlphaFoldDB" id="A0A918KA01"/>
<sequence>MTAACYGMKGKTRSRLFARDNLPICDARFAMFPAHHLARPIGPIRDKRLINPTALAVYVTRDTGDIGLGGMSPFKL</sequence>
<organism evidence="1 2">
    <name type="scientific">Litorimonas cladophorae</name>
    <dbReference type="NCBI Taxonomy" id="1220491"/>
    <lineage>
        <taxon>Bacteria</taxon>
        <taxon>Pseudomonadati</taxon>
        <taxon>Pseudomonadota</taxon>
        <taxon>Alphaproteobacteria</taxon>
        <taxon>Maricaulales</taxon>
        <taxon>Robiginitomaculaceae</taxon>
    </lineage>
</organism>